<feature type="transmembrane region" description="Helical" evidence="1">
    <location>
        <begin position="7"/>
        <end position="24"/>
    </location>
</feature>
<keyword evidence="1" id="KW-1133">Transmembrane helix</keyword>
<evidence type="ECO:0000256" key="1">
    <source>
        <dbReference type="SAM" id="Phobius"/>
    </source>
</evidence>
<comment type="caution">
    <text evidence="2">The sequence shown here is derived from an EMBL/GenBank/DDBJ whole genome shotgun (WGS) entry which is preliminary data.</text>
</comment>
<sequence>MKKIEHILFWLVVILVFFSISKYGAMTTDIDVSDTYFIIKNSQIAITFVLWLLIVVFLFRMIRRRHQAVNKKFVVAYTVITALLLGLFLGLGLVKGDSAAGTYNTEDLDALMFRNQLKVWCMEGCLLVQVIFLIYFFIQMVKKPVPSGV</sequence>
<feature type="transmembrane region" description="Helical" evidence="1">
    <location>
        <begin position="117"/>
        <end position="138"/>
    </location>
</feature>
<keyword evidence="1" id="KW-0472">Membrane</keyword>
<protein>
    <submittedName>
        <fullName evidence="2">Uncharacterized protein</fullName>
    </submittedName>
</protein>
<proteinExistence type="predicted"/>
<evidence type="ECO:0000313" key="3">
    <source>
        <dbReference type="Proteomes" id="UP000192277"/>
    </source>
</evidence>
<evidence type="ECO:0000313" key="2">
    <source>
        <dbReference type="EMBL" id="OQP45505.1"/>
    </source>
</evidence>
<accession>A0ABX3NUG8</accession>
<dbReference type="Proteomes" id="UP000192277">
    <property type="component" value="Unassembled WGS sequence"/>
</dbReference>
<name>A0ABX3NUG8_9BACT</name>
<gene>
    <name evidence="2" type="ORF">A4D02_33130</name>
</gene>
<reference evidence="2 3" key="1">
    <citation type="submission" date="2016-04" db="EMBL/GenBank/DDBJ databases">
        <authorList>
            <person name="Chen L."/>
            <person name="Zhuang W."/>
            <person name="Wang G."/>
        </authorList>
    </citation>
    <scope>NUCLEOTIDE SEQUENCE [LARGE SCALE GENOMIC DNA]</scope>
    <source>
        <strain evidence="3">GR20</strain>
    </source>
</reference>
<organism evidence="2 3">
    <name type="scientific">Niastella koreensis</name>
    <dbReference type="NCBI Taxonomy" id="354356"/>
    <lineage>
        <taxon>Bacteria</taxon>
        <taxon>Pseudomonadati</taxon>
        <taxon>Bacteroidota</taxon>
        <taxon>Chitinophagia</taxon>
        <taxon>Chitinophagales</taxon>
        <taxon>Chitinophagaceae</taxon>
        <taxon>Niastella</taxon>
    </lineage>
</organism>
<feature type="transmembrane region" description="Helical" evidence="1">
    <location>
        <begin position="44"/>
        <end position="62"/>
    </location>
</feature>
<feature type="transmembrane region" description="Helical" evidence="1">
    <location>
        <begin position="74"/>
        <end position="94"/>
    </location>
</feature>
<keyword evidence="1" id="KW-0812">Transmembrane</keyword>
<dbReference type="EMBL" id="LWBO01000019">
    <property type="protein sequence ID" value="OQP45505.1"/>
    <property type="molecule type" value="Genomic_DNA"/>
</dbReference>
<keyword evidence="3" id="KW-1185">Reference proteome</keyword>